<comment type="caution">
    <text evidence="4">The sequence shown here is derived from an EMBL/GenBank/DDBJ whole genome shotgun (WGS) entry which is preliminary data.</text>
</comment>
<dbReference type="GO" id="GO:0005978">
    <property type="term" value="P:glycogen biosynthetic process"/>
    <property type="evidence" value="ECO:0007669"/>
    <property type="project" value="UniProtKB-KW"/>
</dbReference>
<dbReference type="CDD" id="cd04651">
    <property type="entry name" value="LbH_G1P_AT_C"/>
    <property type="match status" value="1"/>
</dbReference>
<dbReference type="Pfam" id="PF24894">
    <property type="entry name" value="Hexapep_GlmU"/>
    <property type="match status" value="1"/>
</dbReference>
<keyword evidence="5" id="KW-1185">Reference proteome</keyword>
<keyword evidence="2" id="KW-0320">Glycogen biosynthesis</keyword>
<dbReference type="RefSeq" id="WP_138190794.1">
    <property type="nucleotide sequence ID" value="NZ_VBWP01000004.1"/>
</dbReference>
<dbReference type="InterPro" id="IPR056818">
    <property type="entry name" value="GlmU/GlgC-like_hexapep"/>
</dbReference>
<dbReference type="InterPro" id="IPR011832">
    <property type="entry name" value="GlgDAde_trans"/>
</dbReference>
<dbReference type="InterPro" id="IPR011831">
    <property type="entry name" value="ADP-Glc_PPase"/>
</dbReference>
<dbReference type="InterPro" id="IPR029044">
    <property type="entry name" value="Nucleotide-diphossugar_trans"/>
</dbReference>
<dbReference type="GO" id="GO:0008878">
    <property type="term" value="F:glucose-1-phosphate adenylyltransferase activity"/>
    <property type="evidence" value="ECO:0007669"/>
    <property type="project" value="UniProtKB-EC"/>
</dbReference>
<evidence type="ECO:0000313" key="5">
    <source>
        <dbReference type="Proteomes" id="UP000306912"/>
    </source>
</evidence>
<reference evidence="4 5" key="1">
    <citation type="submission" date="2019-05" db="EMBL/GenBank/DDBJ databases">
        <title>Culicoidintestinum kansasii gen. nov., sp. nov. from the gastrointestinal tract of the biting midge, Culicoides sonorensis.</title>
        <authorList>
            <person name="Neupane S."/>
            <person name="Ghosh A."/>
            <person name="Gunther S."/>
            <person name="Martin K."/>
            <person name="Zurek L."/>
        </authorList>
    </citation>
    <scope>NUCLEOTIDE SEQUENCE [LARGE SCALE GENOMIC DNA]</scope>
    <source>
        <strain evidence="4 5">CS-1</strain>
    </source>
</reference>
<keyword evidence="4" id="KW-0548">Nucleotidyltransferase</keyword>
<dbReference type="Proteomes" id="UP000306912">
    <property type="component" value="Unassembled WGS sequence"/>
</dbReference>
<evidence type="ECO:0000256" key="1">
    <source>
        <dbReference type="ARBA" id="ARBA00010443"/>
    </source>
</evidence>
<dbReference type="FunCoup" id="A0A5R8QCL2">
    <property type="interactions" value="43"/>
</dbReference>
<keyword evidence="4" id="KW-0808">Transferase</keyword>
<evidence type="ECO:0000259" key="3">
    <source>
        <dbReference type="Pfam" id="PF24894"/>
    </source>
</evidence>
<protein>
    <submittedName>
        <fullName evidence="4">Glucose-1-phosphate adenylyltransferase subunit GlgD</fullName>
        <ecNumber evidence="4">2.7.7.27</ecNumber>
    </submittedName>
</protein>
<dbReference type="NCBIfam" id="TIGR02092">
    <property type="entry name" value="glgD"/>
    <property type="match status" value="1"/>
</dbReference>
<dbReference type="AlphaFoldDB" id="A0A5R8QCL2"/>
<feature type="domain" description="Glucose-1-phosphate adenylyltransferase/Bifunctional protein GlmU-like C-terminal hexapeptide" evidence="3">
    <location>
        <begin position="285"/>
        <end position="359"/>
    </location>
</feature>
<dbReference type="OrthoDB" id="9801810at2"/>
<evidence type="ECO:0000313" key="4">
    <source>
        <dbReference type="EMBL" id="TLG74242.1"/>
    </source>
</evidence>
<accession>A0A5R8QCL2</accession>
<dbReference type="Gene3D" id="3.90.550.10">
    <property type="entry name" value="Spore Coat Polysaccharide Biosynthesis Protein SpsA, Chain A"/>
    <property type="match status" value="1"/>
</dbReference>
<dbReference type="PANTHER" id="PTHR43523:SF6">
    <property type="entry name" value="GLYCOGEN BIOSYNTHESIS PROTEIN GLGD"/>
    <property type="match status" value="1"/>
</dbReference>
<sequence length="371" mass="42154">MLKNVLGVVLTANENPDLYSLTAHRPLAMVPIGGRYRVTDFILSNLVNAGISNVSFFAYQPYQSLLNFFSNSRSWDLDRKNGGLKMYFQNTMEQGYTGSELMHIYRNLDRLITPTVEYVLVSRVGVICNIDFEEMADLLEADSKADVVCAYARRPSNYHYCTDQVIFKRTGKRITSTGVNTERSRIVNLDMGMYLMSVDVFKRLIIEGVEDLECNTFQQFFYRSLRNLNVIGYEYNGFVSPITNLSNYFKANMAILDPIASEELFYGPRKIYTVSRDEAPTYYSERSRVENSFFGTGCSIEGHIKNSVISRRVTIEPGAIVENCVIFSDTTIRSGARLKNVIVDTNCEISENNELAGNPETPLIIPKRTRI</sequence>
<organism evidence="4 5">
    <name type="scientific">Culicoidibacter larvae</name>
    <dbReference type="NCBI Taxonomy" id="2579976"/>
    <lineage>
        <taxon>Bacteria</taxon>
        <taxon>Bacillati</taxon>
        <taxon>Bacillota</taxon>
        <taxon>Culicoidibacteria</taxon>
        <taxon>Culicoidibacterales</taxon>
        <taxon>Culicoidibacteraceae</taxon>
        <taxon>Culicoidibacter</taxon>
    </lineage>
</organism>
<evidence type="ECO:0000256" key="2">
    <source>
        <dbReference type="ARBA" id="ARBA00023056"/>
    </source>
</evidence>
<comment type="similarity">
    <text evidence="1">Belongs to the bacterial/plant glucose-1-phosphate adenylyltransferase family.</text>
</comment>
<dbReference type="InParanoid" id="A0A5R8QCL2"/>
<dbReference type="InterPro" id="IPR011004">
    <property type="entry name" value="Trimer_LpxA-like_sf"/>
</dbReference>
<dbReference type="EMBL" id="VBWP01000004">
    <property type="protein sequence ID" value="TLG74242.1"/>
    <property type="molecule type" value="Genomic_DNA"/>
</dbReference>
<name>A0A5R8QCL2_9FIRM</name>
<dbReference type="EC" id="2.7.7.27" evidence="4"/>
<dbReference type="PANTHER" id="PTHR43523">
    <property type="entry name" value="GLUCOSE-1-PHOSPHATE ADENYLYLTRANSFERASE-RELATED"/>
    <property type="match status" value="1"/>
</dbReference>
<gene>
    <name evidence="4" type="primary">glgD</name>
    <name evidence="4" type="ORF">FEZ08_05925</name>
</gene>
<dbReference type="SUPFAM" id="SSF53448">
    <property type="entry name" value="Nucleotide-diphospho-sugar transferases"/>
    <property type="match status" value="1"/>
</dbReference>
<proteinExistence type="inferred from homology"/>
<dbReference type="Gene3D" id="2.160.10.10">
    <property type="entry name" value="Hexapeptide repeat proteins"/>
    <property type="match status" value="1"/>
</dbReference>
<dbReference type="SUPFAM" id="SSF51161">
    <property type="entry name" value="Trimeric LpxA-like enzymes"/>
    <property type="match status" value="1"/>
</dbReference>